<sequence length="116" mass="13454">MEAIWPRCCKVDLCWFCFDCLVDAILWIGCDVVRFGDAKDKRSKSCYHESLRTRPKAGLRLRSTSNVFHREKSSPQSSAKAEPRTRKLIPLHSAPDRHRPQAMLRHHSLDENRHAS</sequence>
<feature type="region of interest" description="Disordered" evidence="1">
    <location>
        <begin position="64"/>
        <end position="116"/>
    </location>
</feature>
<organism evidence="2 3">
    <name type="scientific">Nepenthes gracilis</name>
    <name type="common">Slender pitcher plant</name>
    <dbReference type="NCBI Taxonomy" id="150966"/>
    <lineage>
        <taxon>Eukaryota</taxon>
        <taxon>Viridiplantae</taxon>
        <taxon>Streptophyta</taxon>
        <taxon>Embryophyta</taxon>
        <taxon>Tracheophyta</taxon>
        <taxon>Spermatophyta</taxon>
        <taxon>Magnoliopsida</taxon>
        <taxon>eudicotyledons</taxon>
        <taxon>Gunneridae</taxon>
        <taxon>Pentapetalae</taxon>
        <taxon>Caryophyllales</taxon>
        <taxon>Nepenthaceae</taxon>
        <taxon>Nepenthes</taxon>
    </lineage>
</organism>
<dbReference type="AlphaFoldDB" id="A0AAD3XSG6"/>
<accession>A0AAD3XSG6</accession>
<evidence type="ECO:0000313" key="2">
    <source>
        <dbReference type="EMBL" id="GMH14565.1"/>
    </source>
</evidence>
<proteinExistence type="predicted"/>
<dbReference type="EMBL" id="BSYO01000014">
    <property type="protein sequence ID" value="GMH14565.1"/>
    <property type="molecule type" value="Genomic_DNA"/>
</dbReference>
<evidence type="ECO:0000313" key="3">
    <source>
        <dbReference type="Proteomes" id="UP001279734"/>
    </source>
</evidence>
<protein>
    <submittedName>
        <fullName evidence="2">Uncharacterized protein</fullName>
    </submittedName>
</protein>
<name>A0AAD3XSG6_NEPGR</name>
<comment type="caution">
    <text evidence="2">The sequence shown here is derived from an EMBL/GenBank/DDBJ whole genome shotgun (WGS) entry which is preliminary data.</text>
</comment>
<reference evidence="2" key="1">
    <citation type="submission" date="2023-05" db="EMBL/GenBank/DDBJ databases">
        <title>Nepenthes gracilis genome sequencing.</title>
        <authorList>
            <person name="Fukushima K."/>
        </authorList>
    </citation>
    <scope>NUCLEOTIDE SEQUENCE</scope>
    <source>
        <strain evidence="2">SING2019-196</strain>
    </source>
</reference>
<feature type="compositionally biased region" description="Basic and acidic residues" evidence="1">
    <location>
        <begin position="107"/>
        <end position="116"/>
    </location>
</feature>
<keyword evidence="3" id="KW-1185">Reference proteome</keyword>
<gene>
    <name evidence="2" type="ORF">Nepgr_016406</name>
</gene>
<evidence type="ECO:0000256" key="1">
    <source>
        <dbReference type="SAM" id="MobiDB-lite"/>
    </source>
</evidence>
<dbReference type="Proteomes" id="UP001279734">
    <property type="component" value="Unassembled WGS sequence"/>
</dbReference>